<gene>
    <name evidence="9" type="ORF">GGP41_005536</name>
</gene>
<dbReference type="GO" id="GO:0005506">
    <property type="term" value="F:iron ion binding"/>
    <property type="evidence" value="ECO:0007669"/>
    <property type="project" value="InterPro"/>
</dbReference>
<evidence type="ECO:0000313" key="10">
    <source>
        <dbReference type="Proteomes" id="UP000624244"/>
    </source>
</evidence>
<dbReference type="Pfam" id="PF00067">
    <property type="entry name" value="p450"/>
    <property type="match status" value="1"/>
</dbReference>
<dbReference type="PROSITE" id="PS00086">
    <property type="entry name" value="CYTOCHROME_P450"/>
    <property type="match status" value="1"/>
</dbReference>
<dbReference type="CDD" id="cd11065">
    <property type="entry name" value="CYP64-like"/>
    <property type="match status" value="1"/>
</dbReference>
<protein>
    <recommendedName>
        <fullName evidence="11">Cytochrome P450</fullName>
    </recommendedName>
</protein>
<accession>A0A8H5ZHB1</accession>
<dbReference type="InterPro" id="IPR002401">
    <property type="entry name" value="Cyt_P450_E_grp-I"/>
</dbReference>
<feature type="transmembrane region" description="Helical" evidence="8">
    <location>
        <begin position="12"/>
        <end position="32"/>
    </location>
</feature>
<dbReference type="Gene3D" id="1.10.630.10">
    <property type="entry name" value="Cytochrome P450"/>
    <property type="match status" value="1"/>
</dbReference>
<dbReference type="PRINTS" id="PR00463">
    <property type="entry name" value="EP450I"/>
</dbReference>
<dbReference type="AlphaFoldDB" id="A0A8H5ZHB1"/>
<sequence length="530" mass="59537">MTLHSMLPGTNSSLPPISLGGIAIVLLVSLILKFRNVGTRGKDMPPGPNTTLILGNVLDFPTSLPHIKFLKWTRQYGDIFSLKIFDRTIIVISSPIAVKHILETNGARTGNRPQSKIANRVTRGQNMFLESMENPVWKRGSQLVRNFLTRDSLEKDLKTQEDEISQCMHDMLEDPKNFYRHVCRTTASVILTNVYGVRVAKYEGSVAETYFLGTKLLSESLDPGAHPPIDLFWPLQYVPKRWAYWKRLADSARTVRDELYGSLYAQCELAVKSKNFTGCHMESLVSDQAKLGMTRDEIIGIGAVLMDAGVKTTATFIHSFIIALINYPGIQRKAQKEIDTVVGPDRWPRLKDYENVPYIRAIVDEVIRFKPSAPVAIPHVSTAEVCYKGYRIPKDSTIFLNVHGISHDPDFFDHPEEFRPERFLETEFGTKPGVDTTGFRNNFTFGAGRRACPGEALARQNMALTIMNFLWAFDFKKDDSGTGGYDLDSYERPGIELAPKEFTCGVLPRSVAKAEMIRNRMVNAYGGTQG</sequence>
<keyword evidence="3 7" id="KW-0560">Oxidoreductase</keyword>
<evidence type="ECO:0000256" key="5">
    <source>
        <dbReference type="ARBA" id="ARBA00023033"/>
    </source>
</evidence>
<keyword evidence="8" id="KW-1133">Transmembrane helix</keyword>
<evidence type="ECO:0000256" key="6">
    <source>
        <dbReference type="PIRSR" id="PIRSR602401-1"/>
    </source>
</evidence>
<dbReference type="Proteomes" id="UP000624244">
    <property type="component" value="Unassembled WGS sequence"/>
</dbReference>
<dbReference type="GO" id="GO:0016705">
    <property type="term" value="F:oxidoreductase activity, acting on paired donors, with incorporation or reduction of molecular oxygen"/>
    <property type="evidence" value="ECO:0007669"/>
    <property type="project" value="InterPro"/>
</dbReference>
<dbReference type="PRINTS" id="PR00385">
    <property type="entry name" value="P450"/>
</dbReference>
<dbReference type="InterPro" id="IPR001128">
    <property type="entry name" value="Cyt_P450"/>
</dbReference>
<evidence type="ECO:0000256" key="2">
    <source>
        <dbReference type="ARBA" id="ARBA00022723"/>
    </source>
</evidence>
<name>A0A8H5ZHB1_COCSA</name>
<keyword evidence="6 7" id="KW-0349">Heme</keyword>
<dbReference type="EMBL" id="WNKQ01000011">
    <property type="protein sequence ID" value="KAF5848090.1"/>
    <property type="molecule type" value="Genomic_DNA"/>
</dbReference>
<proteinExistence type="inferred from homology"/>
<dbReference type="PANTHER" id="PTHR46300:SF2">
    <property type="entry name" value="CYTOCHROME P450 MONOOXYGENASE ALNH-RELATED"/>
    <property type="match status" value="1"/>
</dbReference>
<dbReference type="SUPFAM" id="SSF48264">
    <property type="entry name" value="Cytochrome P450"/>
    <property type="match status" value="1"/>
</dbReference>
<evidence type="ECO:0000256" key="3">
    <source>
        <dbReference type="ARBA" id="ARBA00023002"/>
    </source>
</evidence>
<reference evidence="9" key="1">
    <citation type="submission" date="2019-11" db="EMBL/GenBank/DDBJ databases">
        <title>Bipolaris sorokiniana Genome sequencing.</title>
        <authorList>
            <person name="Wang H."/>
        </authorList>
    </citation>
    <scope>NUCLEOTIDE SEQUENCE</scope>
</reference>
<dbReference type="PANTHER" id="PTHR46300">
    <property type="entry name" value="P450, PUTATIVE (EUROFUNG)-RELATED-RELATED"/>
    <property type="match status" value="1"/>
</dbReference>
<keyword evidence="4 6" id="KW-0408">Iron</keyword>
<feature type="binding site" description="axial binding residue" evidence="6">
    <location>
        <position position="452"/>
    </location>
    <ligand>
        <name>heme</name>
        <dbReference type="ChEBI" id="CHEBI:30413"/>
    </ligand>
    <ligandPart>
        <name>Fe</name>
        <dbReference type="ChEBI" id="CHEBI:18248"/>
    </ligandPart>
</feature>
<dbReference type="InterPro" id="IPR050364">
    <property type="entry name" value="Cytochrome_P450_fung"/>
</dbReference>
<comment type="similarity">
    <text evidence="1 7">Belongs to the cytochrome P450 family.</text>
</comment>
<keyword evidence="2 6" id="KW-0479">Metal-binding</keyword>
<keyword evidence="8" id="KW-0812">Transmembrane</keyword>
<evidence type="ECO:0000313" key="9">
    <source>
        <dbReference type="EMBL" id="KAF5848090.1"/>
    </source>
</evidence>
<evidence type="ECO:0000256" key="8">
    <source>
        <dbReference type="SAM" id="Phobius"/>
    </source>
</evidence>
<dbReference type="InterPro" id="IPR036396">
    <property type="entry name" value="Cyt_P450_sf"/>
</dbReference>
<evidence type="ECO:0000256" key="4">
    <source>
        <dbReference type="ARBA" id="ARBA00023004"/>
    </source>
</evidence>
<dbReference type="GO" id="GO:0004497">
    <property type="term" value="F:monooxygenase activity"/>
    <property type="evidence" value="ECO:0007669"/>
    <property type="project" value="UniProtKB-KW"/>
</dbReference>
<keyword evidence="8" id="KW-0472">Membrane</keyword>
<comment type="caution">
    <text evidence="9">The sequence shown here is derived from an EMBL/GenBank/DDBJ whole genome shotgun (WGS) entry which is preliminary data.</text>
</comment>
<organism evidence="9 10">
    <name type="scientific">Cochliobolus sativus</name>
    <name type="common">Common root rot and spot blotch fungus</name>
    <name type="synonym">Bipolaris sorokiniana</name>
    <dbReference type="NCBI Taxonomy" id="45130"/>
    <lineage>
        <taxon>Eukaryota</taxon>
        <taxon>Fungi</taxon>
        <taxon>Dikarya</taxon>
        <taxon>Ascomycota</taxon>
        <taxon>Pezizomycotina</taxon>
        <taxon>Dothideomycetes</taxon>
        <taxon>Pleosporomycetidae</taxon>
        <taxon>Pleosporales</taxon>
        <taxon>Pleosporineae</taxon>
        <taxon>Pleosporaceae</taxon>
        <taxon>Bipolaris</taxon>
    </lineage>
</organism>
<dbReference type="GO" id="GO:0020037">
    <property type="term" value="F:heme binding"/>
    <property type="evidence" value="ECO:0007669"/>
    <property type="project" value="InterPro"/>
</dbReference>
<evidence type="ECO:0000256" key="7">
    <source>
        <dbReference type="RuleBase" id="RU000461"/>
    </source>
</evidence>
<evidence type="ECO:0008006" key="11">
    <source>
        <dbReference type="Google" id="ProtNLM"/>
    </source>
</evidence>
<comment type="cofactor">
    <cofactor evidence="6">
        <name>heme</name>
        <dbReference type="ChEBI" id="CHEBI:30413"/>
    </cofactor>
</comment>
<keyword evidence="5 7" id="KW-0503">Monooxygenase</keyword>
<dbReference type="InterPro" id="IPR017972">
    <property type="entry name" value="Cyt_P450_CS"/>
</dbReference>
<evidence type="ECO:0000256" key="1">
    <source>
        <dbReference type="ARBA" id="ARBA00010617"/>
    </source>
</evidence>